<comment type="caution">
    <text evidence="2">The sequence shown here is derived from an EMBL/GenBank/DDBJ whole genome shotgun (WGS) entry which is preliminary data.</text>
</comment>
<reference evidence="2 3" key="1">
    <citation type="journal article" date="2019" name="Sci. Data">
        <title>Hybrid genome assembly and annotation of Danionella translucida.</title>
        <authorList>
            <person name="Kadobianskyi M."/>
            <person name="Schulze L."/>
            <person name="Schuelke M."/>
            <person name="Judkewitz B."/>
        </authorList>
    </citation>
    <scope>NUCLEOTIDE SEQUENCE [LARGE SCALE GENOMIC DNA]</scope>
    <source>
        <strain evidence="2 3">Bolton</strain>
    </source>
</reference>
<gene>
    <name evidence="2" type="ORF">DNTS_035668</name>
</gene>
<name>A0A553QMV8_9TELE</name>
<dbReference type="Proteomes" id="UP000316079">
    <property type="component" value="Unassembled WGS sequence"/>
</dbReference>
<evidence type="ECO:0000256" key="1">
    <source>
        <dbReference type="SAM" id="MobiDB-lite"/>
    </source>
</evidence>
<keyword evidence="3" id="KW-1185">Reference proteome</keyword>
<dbReference type="EMBL" id="SRMA01025759">
    <property type="protein sequence ID" value="TRY91267.1"/>
    <property type="molecule type" value="Genomic_DNA"/>
</dbReference>
<feature type="compositionally biased region" description="Basic residues" evidence="1">
    <location>
        <begin position="227"/>
        <end position="246"/>
    </location>
</feature>
<feature type="region of interest" description="Disordered" evidence="1">
    <location>
        <begin position="127"/>
        <end position="146"/>
    </location>
</feature>
<protein>
    <submittedName>
        <fullName evidence="2">Uncharacterized protein</fullName>
    </submittedName>
</protein>
<accession>A0A553QMV8</accession>
<sequence>MDCSLPLAAVLSGLHFSGILAPVTQGIPGIESISTRRAARVTQHNYDDLELGVGVLINPLSVEDRSGAGVLFHNKSPSLHRFSWPLRRYKSVEAISGSRSGYIENILLFCSLVLVLVEGDLEAGSQAMFSTDPDSTSDEAPTESMNLISPDLHTDELLYYNGATADTSSTSSEVGNSDAAKSSMEENDEDESADSEEAPSPAVAVVVVKPAPVPVQRATKSHNPSAARKRSKPSSSSKKRSRNSRP</sequence>
<feature type="region of interest" description="Disordered" evidence="1">
    <location>
        <begin position="164"/>
        <end position="246"/>
    </location>
</feature>
<organism evidence="2 3">
    <name type="scientific">Danionella cerebrum</name>
    <dbReference type="NCBI Taxonomy" id="2873325"/>
    <lineage>
        <taxon>Eukaryota</taxon>
        <taxon>Metazoa</taxon>
        <taxon>Chordata</taxon>
        <taxon>Craniata</taxon>
        <taxon>Vertebrata</taxon>
        <taxon>Euteleostomi</taxon>
        <taxon>Actinopterygii</taxon>
        <taxon>Neopterygii</taxon>
        <taxon>Teleostei</taxon>
        <taxon>Ostariophysi</taxon>
        <taxon>Cypriniformes</taxon>
        <taxon>Danionidae</taxon>
        <taxon>Danioninae</taxon>
        <taxon>Danionella</taxon>
    </lineage>
</organism>
<feature type="compositionally biased region" description="Acidic residues" evidence="1">
    <location>
        <begin position="185"/>
        <end position="197"/>
    </location>
</feature>
<feature type="compositionally biased region" description="Polar residues" evidence="1">
    <location>
        <begin position="164"/>
        <end position="175"/>
    </location>
</feature>
<evidence type="ECO:0000313" key="2">
    <source>
        <dbReference type="EMBL" id="TRY91267.1"/>
    </source>
</evidence>
<dbReference type="AlphaFoldDB" id="A0A553QMV8"/>
<proteinExistence type="predicted"/>
<evidence type="ECO:0000313" key="3">
    <source>
        <dbReference type="Proteomes" id="UP000316079"/>
    </source>
</evidence>
<dbReference type="OrthoDB" id="8947122at2759"/>
<feature type="compositionally biased region" description="Low complexity" evidence="1">
    <location>
        <begin position="198"/>
        <end position="210"/>
    </location>
</feature>